<dbReference type="InterPro" id="IPR000030">
    <property type="entry name" value="PPE_dom"/>
</dbReference>
<protein>
    <submittedName>
        <fullName evidence="4">PPE domain-containing protein</fullName>
    </submittedName>
</protein>
<dbReference type="EMBL" id="CP092365">
    <property type="protein sequence ID" value="ULN53886.1"/>
    <property type="molecule type" value="Genomic_DNA"/>
</dbReference>
<feature type="region of interest" description="Disordered" evidence="2">
    <location>
        <begin position="420"/>
        <end position="451"/>
    </location>
</feature>
<evidence type="ECO:0000256" key="2">
    <source>
        <dbReference type="SAM" id="MobiDB-lite"/>
    </source>
</evidence>
<sequence length="451" mass="46122">MVDPVWLATPPEVHAALLTAGPGPAALLGAAEAWHMLAAEYAAVATELTLELATVQASAWQGPSAEAYLSAHGPYLAWLNQTSCASTRAATLHHRVADAYSVALAAMPTPAELAANHTTHAVLTATNFFGINTIPIALNEADYVRMWIQAATTMTIYEAASRAALATAPPTRSAPPVLRRDSPEARRTPTPPDSAIQDPAATLRRMLTDFLTNPTVALATWGPLLFTIGYNVVPWPLPFYLGPAAALALPLVLGAGLGRLAEVSRPPLPTPPAVDDSGRVFAAGDPPARPEAPVASDAPATTMPSSPSTSAMPAGAAVSGASAPVAPGIDAIGYLVTAVGPDDDPGPGARGPGTTGVPGTALPAGVPAPEPRVRSPRRHRRRSTGSGHGDEFADLDDTAPTVQASDQRAGFRGTAIKADAPRAAGATVHETVPLLPETWTDAGPSAGTDLV</sequence>
<accession>A0ABY3U1P2</accession>
<dbReference type="Proteomes" id="UP001055200">
    <property type="component" value="Chromosome"/>
</dbReference>
<feature type="compositionally biased region" description="Basic residues" evidence="2">
    <location>
        <begin position="374"/>
        <end position="383"/>
    </location>
</feature>
<comment type="similarity">
    <text evidence="1">Belongs to the mycobacterial PPE family.</text>
</comment>
<reference evidence="4" key="1">
    <citation type="submission" date="2022-08" db="EMBL/GenBank/DDBJ databases">
        <title>Complete genome sequence of 14 non-tuberculosis mycobacteria type-strains.</title>
        <authorList>
            <person name="Igarashi Y."/>
            <person name="Osugi A."/>
            <person name="Mitarai S."/>
        </authorList>
    </citation>
    <scope>NUCLEOTIDE SEQUENCE</scope>
    <source>
        <strain evidence="4">DSM 45575</strain>
    </source>
</reference>
<organism evidence="4 5">
    <name type="scientific">Mycolicibacillus parakoreensis</name>
    <dbReference type="NCBI Taxonomy" id="1069221"/>
    <lineage>
        <taxon>Bacteria</taxon>
        <taxon>Bacillati</taxon>
        <taxon>Actinomycetota</taxon>
        <taxon>Actinomycetes</taxon>
        <taxon>Mycobacteriales</taxon>
        <taxon>Mycobacteriaceae</taxon>
        <taxon>Mycolicibacillus</taxon>
    </lineage>
</organism>
<feature type="region of interest" description="Disordered" evidence="2">
    <location>
        <begin position="340"/>
        <end position="398"/>
    </location>
</feature>
<name>A0ABY3U1P2_9MYCO</name>
<dbReference type="RefSeq" id="WP_240172130.1">
    <property type="nucleotide sequence ID" value="NZ_CP092365.1"/>
</dbReference>
<evidence type="ECO:0000313" key="5">
    <source>
        <dbReference type="Proteomes" id="UP001055200"/>
    </source>
</evidence>
<feature type="region of interest" description="Disordered" evidence="2">
    <location>
        <begin position="167"/>
        <end position="197"/>
    </location>
</feature>
<feature type="compositionally biased region" description="Low complexity" evidence="2">
    <location>
        <begin position="167"/>
        <end position="176"/>
    </location>
</feature>
<feature type="region of interest" description="Disordered" evidence="2">
    <location>
        <begin position="265"/>
        <end position="320"/>
    </location>
</feature>
<dbReference type="PANTHER" id="PTHR46766:SF1">
    <property type="entry name" value="GLUTAMINE-RICH PROTEIN 2"/>
    <property type="match status" value="1"/>
</dbReference>
<proteinExistence type="inferred from homology"/>
<evidence type="ECO:0000259" key="3">
    <source>
        <dbReference type="Pfam" id="PF00823"/>
    </source>
</evidence>
<dbReference type="Gene3D" id="1.20.1260.20">
    <property type="entry name" value="PPE superfamily"/>
    <property type="match status" value="1"/>
</dbReference>
<feature type="compositionally biased region" description="Basic and acidic residues" evidence="2">
    <location>
        <begin position="178"/>
        <end position="187"/>
    </location>
</feature>
<dbReference type="Pfam" id="PF00823">
    <property type="entry name" value="PPE"/>
    <property type="match status" value="1"/>
</dbReference>
<keyword evidence="5" id="KW-1185">Reference proteome</keyword>
<feature type="compositionally biased region" description="Low complexity" evidence="2">
    <location>
        <begin position="295"/>
        <end position="320"/>
    </location>
</feature>
<dbReference type="SUPFAM" id="SSF140459">
    <property type="entry name" value="PE/PPE dimer-like"/>
    <property type="match status" value="1"/>
</dbReference>
<gene>
    <name evidence="4" type="ORF">MIU77_06205</name>
</gene>
<evidence type="ECO:0000256" key="1">
    <source>
        <dbReference type="ARBA" id="ARBA00010652"/>
    </source>
</evidence>
<dbReference type="PANTHER" id="PTHR46766">
    <property type="entry name" value="GLUTAMINE-RICH PROTEIN 2"/>
    <property type="match status" value="1"/>
</dbReference>
<dbReference type="InterPro" id="IPR038332">
    <property type="entry name" value="PPE_sf"/>
</dbReference>
<evidence type="ECO:0000313" key="4">
    <source>
        <dbReference type="EMBL" id="ULN53886.1"/>
    </source>
</evidence>
<feature type="domain" description="PPE" evidence="3">
    <location>
        <begin position="6"/>
        <end position="168"/>
    </location>
</feature>